<evidence type="ECO:0000313" key="3">
    <source>
        <dbReference type="Proteomes" id="UP000324897"/>
    </source>
</evidence>
<proteinExistence type="predicted"/>
<sequence length="284" mass="31382">MHRKAEELFTRLDIVIAIRVSQPSHLHRRFPFLNLTSQPSVIRWLFGAVLSSTSFGKQGTQLRCWCSRFPLTLESMSTTKSTPCPKDDAHANCCYRWIVWVTESRLAAFIFGTLLYILICAGCILFVQYDRASAAARAQPNLFIRLAGVEGLDPGASPPSPPTFHLVVDADGVSPYYESCNGGGSSMLRLSYHGMILAWGDVPWFCIRGSRGSTDGVVTVEAKAEAAALREDVRDLVWSEQHVVGISEFDVEGEVEGLGYLHCKTFLLFRGNTTAENEGLCLVQ</sequence>
<accession>A0A5J9SLI7</accession>
<dbReference type="PANTHER" id="PTHR33994:SF17">
    <property type="entry name" value="OS01G0655600 PROTEIN"/>
    <property type="match status" value="1"/>
</dbReference>
<keyword evidence="1" id="KW-1133">Transmembrane helix</keyword>
<dbReference type="Proteomes" id="UP000324897">
    <property type="component" value="Unassembled WGS sequence"/>
</dbReference>
<keyword evidence="1" id="KW-0812">Transmembrane</keyword>
<dbReference type="Gramene" id="TVT99859">
    <property type="protein sequence ID" value="TVT99859"/>
    <property type="gene ID" value="EJB05_54746"/>
</dbReference>
<organism evidence="2 3">
    <name type="scientific">Eragrostis curvula</name>
    <name type="common">weeping love grass</name>
    <dbReference type="NCBI Taxonomy" id="38414"/>
    <lineage>
        <taxon>Eukaryota</taxon>
        <taxon>Viridiplantae</taxon>
        <taxon>Streptophyta</taxon>
        <taxon>Embryophyta</taxon>
        <taxon>Tracheophyta</taxon>
        <taxon>Spermatophyta</taxon>
        <taxon>Magnoliopsida</taxon>
        <taxon>Liliopsida</taxon>
        <taxon>Poales</taxon>
        <taxon>Poaceae</taxon>
        <taxon>PACMAD clade</taxon>
        <taxon>Chloridoideae</taxon>
        <taxon>Eragrostideae</taxon>
        <taxon>Eragrostidinae</taxon>
        <taxon>Eragrostis</taxon>
    </lineage>
</organism>
<dbReference type="OrthoDB" id="674304at2759"/>
<keyword evidence="1" id="KW-0472">Membrane</keyword>
<reference evidence="2 3" key="1">
    <citation type="journal article" date="2019" name="Sci. Rep.">
        <title>A high-quality genome of Eragrostis curvula grass provides insights into Poaceae evolution and supports new strategies to enhance forage quality.</title>
        <authorList>
            <person name="Carballo J."/>
            <person name="Santos B.A.C.M."/>
            <person name="Zappacosta D."/>
            <person name="Garbus I."/>
            <person name="Selva J.P."/>
            <person name="Gallo C.A."/>
            <person name="Diaz A."/>
            <person name="Albertini E."/>
            <person name="Caccamo M."/>
            <person name="Echenique V."/>
        </authorList>
    </citation>
    <scope>NUCLEOTIDE SEQUENCE [LARGE SCALE GENOMIC DNA]</scope>
    <source>
        <strain evidence="3">cv. Victoria</strain>
        <tissue evidence="2">Leaf</tissue>
    </source>
</reference>
<evidence type="ECO:0000313" key="2">
    <source>
        <dbReference type="EMBL" id="TVT99859.1"/>
    </source>
</evidence>
<evidence type="ECO:0008006" key="4">
    <source>
        <dbReference type="Google" id="ProtNLM"/>
    </source>
</evidence>
<protein>
    <recommendedName>
        <fullName evidence="4">Late embryogenesis abundant protein LEA-2 subgroup domain-containing protein</fullName>
    </recommendedName>
</protein>
<gene>
    <name evidence="2" type="ORF">EJB05_54746</name>
</gene>
<comment type="caution">
    <text evidence="2">The sequence shown here is derived from an EMBL/GenBank/DDBJ whole genome shotgun (WGS) entry which is preliminary data.</text>
</comment>
<evidence type="ECO:0000256" key="1">
    <source>
        <dbReference type="SAM" id="Phobius"/>
    </source>
</evidence>
<name>A0A5J9SLI7_9POAL</name>
<dbReference type="PANTHER" id="PTHR33994">
    <property type="entry name" value="OS04G0515000 PROTEIN"/>
    <property type="match status" value="1"/>
</dbReference>
<keyword evidence="3" id="KW-1185">Reference proteome</keyword>
<feature type="transmembrane region" description="Helical" evidence="1">
    <location>
        <begin position="106"/>
        <end position="127"/>
    </location>
</feature>
<feature type="non-terminal residue" evidence="2">
    <location>
        <position position="1"/>
    </location>
</feature>
<dbReference type="AlphaFoldDB" id="A0A5J9SLI7"/>
<dbReference type="EMBL" id="RWGY01000670">
    <property type="protein sequence ID" value="TVT99859.1"/>
    <property type="molecule type" value="Genomic_DNA"/>
</dbReference>